<feature type="transmembrane region" description="Helical" evidence="1">
    <location>
        <begin position="32"/>
        <end position="51"/>
    </location>
</feature>
<evidence type="ECO:0000313" key="2">
    <source>
        <dbReference type="EMBL" id="OQX14758.1"/>
    </source>
</evidence>
<accession>A0A1Y1QW90</accession>
<name>A0A1Y1QW90_9GAMM</name>
<evidence type="ECO:0000256" key="1">
    <source>
        <dbReference type="SAM" id="Phobius"/>
    </source>
</evidence>
<feature type="transmembrane region" description="Helical" evidence="1">
    <location>
        <begin position="255"/>
        <end position="275"/>
    </location>
</feature>
<evidence type="ECO:0000313" key="3">
    <source>
        <dbReference type="Proteomes" id="UP000192491"/>
    </source>
</evidence>
<dbReference type="AlphaFoldDB" id="A0A1Y1QW90"/>
<dbReference type="EMBL" id="MTEJ01000024">
    <property type="protein sequence ID" value="OQX14758.1"/>
    <property type="molecule type" value="Genomic_DNA"/>
</dbReference>
<feature type="transmembrane region" description="Helical" evidence="1">
    <location>
        <begin position="345"/>
        <end position="369"/>
    </location>
</feature>
<organism evidence="2 3">
    <name type="scientific">Thiothrix lacustris</name>
    <dbReference type="NCBI Taxonomy" id="525917"/>
    <lineage>
        <taxon>Bacteria</taxon>
        <taxon>Pseudomonadati</taxon>
        <taxon>Pseudomonadota</taxon>
        <taxon>Gammaproteobacteria</taxon>
        <taxon>Thiotrichales</taxon>
        <taxon>Thiotrichaceae</taxon>
        <taxon>Thiothrix</taxon>
    </lineage>
</organism>
<keyword evidence="1" id="KW-0812">Transmembrane</keyword>
<proteinExistence type="predicted"/>
<protein>
    <recommendedName>
        <fullName evidence="4">DUF4129 domain-containing protein</fullName>
    </recommendedName>
</protein>
<keyword evidence="1" id="KW-0472">Membrane</keyword>
<comment type="caution">
    <text evidence="2">The sequence shown here is derived from an EMBL/GenBank/DDBJ whole genome shotgun (WGS) entry which is preliminary data.</text>
</comment>
<feature type="transmembrane region" description="Helical" evidence="1">
    <location>
        <begin position="151"/>
        <end position="176"/>
    </location>
</feature>
<feature type="transmembrane region" description="Helical" evidence="1">
    <location>
        <begin position="204"/>
        <end position="230"/>
    </location>
</feature>
<reference evidence="2 3" key="1">
    <citation type="submission" date="2017-01" db="EMBL/GenBank/DDBJ databases">
        <title>Novel large sulfur bacteria in the metagenomes of groundwater-fed chemosynthetic microbial mats in the Lake Huron basin.</title>
        <authorList>
            <person name="Sharrar A.M."/>
            <person name="Flood B.E."/>
            <person name="Bailey J.V."/>
            <person name="Jones D.S."/>
            <person name="Biddanda B."/>
            <person name="Ruberg S.A."/>
            <person name="Marcus D.N."/>
            <person name="Dick G.J."/>
        </authorList>
    </citation>
    <scope>NUCLEOTIDE SEQUENCE [LARGE SCALE GENOMIC DNA]</scope>
    <source>
        <strain evidence="2">A8</strain>
    </source>
</reference>
<gene>
    <name evidence="2" type="ORF">BWK73_08635</name>
</gene>
<keyword evidence="1" id="KW-1133">Transmembrane helix</keyword>
<evidence type="ECO:0008006" key="4">
    <source>
        <dbReference type="Google" id="ProtNLM"/>
    </source>
</evidence>
<dbReference type="Proteomes" id="UP000192491">
    <property type="component" value="Unassembled WGS sequence"/>
</dbReference>
<sequence>MKLDELTANIRLRSPWEAVDLGFALVQHHARWIFPAWALLLGSFALILWVLTPDTYKAYIPAVLWWLKPLYDRVLLHILSHQMFNQRLSTAEIISALPTLSWRTGLLGALTWRRLSSSRGFNLPIWQLEQLRGKARAERQTLLHLQAHSHAVGVTLACVHLEYVVLASLYVLILLLDPTENAWYYMTGTFTETFDADTQYWGNLLYLLLYSLTVLVIEPFYVAASFSLYLNRRTQLEAWDIELAFRNLGTRLNQLARAPLSLWLAVALLIGLPAITPQPTWAEAMNTGEYLAPERLPSEEAAAQISAVMQREELNGMRTQQQWVLRNPTTDTAEDPIEIAKSLQVLFATATKAVLWIAVIILLVMAFVYRQHILALLKRTKRQASTAPPPDVLFGMDIRPESLPDDIAAASQRLWESGQQREALSLLYRGALMRLTRHDHLNVQASHTEGDILRLAQPHLNTERLAWLQATTQAWQATAYAHRAPDTQTLIPLWQDWRTFNIVQEPV</sequence>